<dbReference type="AlphaFoldDB" id="A0A835VXR3"/>
<dbReference type="EMBL" id="JAEHOC010000030">
    <property type="protein sequence ID" value="KAG2429479.1"/>
    <property type="molecule type" value="Genomic_DNA"/>
</dbReference>
<protein>
    <submittedName>
        <fullName evidence="1">Uncharacterized protein</fullName>
    </submittedName>
</protein>
<comment type="caution">
    <text evidence="1">The sequence shown here is derived from an EMBL/GenBank/DDBJ whole genome shotgun (WGS) entry which is preliminary data.</text>
</comment>
<keyword evidence="2" id="KW-1185">Reference proteome</keyword>
<sequence length="109" mass="10840">MTAACMAAAAGTHGQYYRAAAAPGTASPTAATKAATATHGAAAAAAMAAPPPPPVLADVRACRQLLEERGFAHPGLQPGASWSALPAGSPNSKSGDLHVMFEYLLLFPA</sequence>
<dbReference type="OrthoDB" id="548577at2759"/>
<dbReference type="Proteomes" id="UP000650467">
    <property type="component" value="Unassembled WGS sequence"/>
</dbReference>
<name>A0A835VXR3_CHLIN</name>
<reference evidence="1" key="1">
    <citation type="journal article" date="2020" name="bioRxiv">
        <title>Comparative genomics of Chlamydomonas.</title>
        <authorList>
            <person name="Craig R.J."/>
            <person name="Hasan A.R."/>
            <person name="Ness R.W."/>
            <person name="Keightley P.D."/>
        </authorList>
    </citation>
    <scope>NUCLEOTIDE SEQUENCE</scope>
    <source>
        <strain evidence="1">SAG 7.73</strain>
    </source>
</reference>
<evidence type="ECO:0000313" key="1">
    <source>
        <dbReference type="EMBL" id="KAG2429479.1"/>
    </source>
</evidence>
<gene>
    <name evidence="1" type="ORF">HXX76_010716</name>
</gene>
<organism evidence="1 2">
    <name type="scientific">Chlamydomonas incerta</name>
    <dbReference type="NCBI Taxonomy" id="51695"/>
    <lineage>
        <taxon>Eukaryota</taxon>
        <taxon>Viridiplantae</taxon>
        <taxon>Chlorophyta</taxon>
        <taxon>core chlorophytes</taxon>
        <taxon>Chlorophyceae</taxon>
        <taxon>CS clade</taxon>
        <taxon>Chlamydomonadales</taxon>
        <taxon>Chlamydomonadaceae</taxon>
        <taxon>Chlamydomonas</taxon>
    </lineage>
</organism>
<evidence type="ECO:0000313" key="2">
    <source>
        <dbReference type="Proteomes" id="UP000650467"/>
    </source>
</evidence>
<accession>A0A835VXR3</accession>
<proteinExistence type="predicted"/>